<protein>
    <recommendedName>
        <fullName evidence="1">Reverse transcriptase domain-containing protein</fullName>
    </recommendedName>
</protein>
<proteinExistence type="predicted"/>
<dbReference type="PANTHER" id="PTHR33332">
    <property type="entry name" value="REVERSE TRANSCRIPTASE DOMAIN-CONTAINING PROTEIN"/>
    <property type="match status" value="1"/>
</dbReference>
<reference evidence="2 3" key="1">
    <citation type="submission" date="2024-01" db="EMBL/GenBank/DDBJ databases">
        <title>The genome of the rayed Mediterranean limpet Patella caerulea (Linnaeus, 1758).</title>
        <authorList>
            <person name="Anh-Thu Weber A."/>
            <person name="Halstead-Nussloch G."/>
        </authorList>
    </citation>
    <scope>NUCLEOTIDE SEQUENCE [LARGE SCALE GENOMIC DNA]</scope>
    <source>
        <strain evidence="2">AATW-2023a</strain>
        <tissue evidence="2">Whole specimen</tissue>
    </source>
</reference>
<dbReference type="PROSITE" id="PS50878">
    <property type="entry name" value="RT_POL"/>
    <property type="match status" value="1"/>
</dbReference>
<dbReference type="InterPro" id="IPR043502">
    <property type="entry name" value="DNA/RNA_pol_sf"/>
</dbReference>
<sequence>MYHTKKIVVRPQDSPWMNGYIRRIIRKRNRLHKKAKRSNLPEDWAKFRYQRNHVTGEVRRVKTEFYQQIDHEINENNFTEKKWWKLVKTNIQNSKQNKSFIPPLVDEQGNILYDAIDKANALNNYFTAQSNLENSNEDPPFIPANDFELETPRFKESEIRDIITSLTVGKASGPDCINHKILKSCCTSLANPLTNLFNFLLENSVLPDQWKEAHVTPILKKGTPSSINNYRPISLLSCIGKIFERCLYKYIYNFFLDHKILTPLQSGFIKNDSTVYQLVDLYDQICKALDEGKEVRSVYFDISKAFDRVWHRGLLSKLHAVGIRGNIHRLLESYLSNRQQSVVIDGVSSNSSTIHAGVPQGSVLGPLLFVAYINDLVNDITSNIRLFADDTSLYLVIEDPASSQRILNSDLCTISKWASTWKVAFNPNKTISITFSRKQNPSFFQLTFNNTALSEVSSHKHLGVYLQKNCNWTDHVNYIISKISKTVDHFRSFKYRLSRHSLETIYKSFILPLFDYADVLWDNCTGQEAFELEKLQLDALRTVTGLVRETSHKVIYAESGFIPLKERRHRHKLIVFYKMIHKHTPSYLSLLVPPRVAALNPYATRNRSHYRNIYASTTTYKMSFLPSTISFWNNLPEDVKQSSSLKEFKGHLSKNDQRTPKHYYQGDRRLQIIHTRLRCQKSGLNYHKFLMNISDDPSCTCGHTMEDSEHYLLYCSNFTRQRQQKKKK</sequence>
<gene>
    <name evidence="2" type="ORF">SNE40_023663</name>
</gene>
<dbReference type="AlphaFoldDB" id="A0AAN8GEY8"/>
<evidence type="ECO:0000313" key="3">
    <source>
        <dbReference type="Proteomes" id="UP001347796"/>
    </source>
</evidence>
<comment type="caution">
    <text evidence="2">The sequence shown here is derived from an EMBL/GenBank/DDBJ whole genome shotgun (WGS) entry which is preliminary data.</text>
</comment>
<dbReference type="Pfam" id="PF00078">
    <property type="entry name" value="RVT_1"/>
    <property type="match status" value="1"/>
</dbReference>
<feature type="domain" description="Reverse transcriptase" evidence="1">
    <location>
        <begin position="199"/>
        <end position="448"/>
    </location>
</feature>
<dbReference type="InterPro" id="IPR000477">
    <property type="entry name" value="RT_dom"/>
</dbReference>
<dbReference type="EMBL" id="JAZGQO010000028">
    <property type="protein sequence ID" value="KAK6165104.1"/>
    <property type="molecule type" value="Genomic_DNA"/>
</dbReference>
<dbReference type="CDD" id="cd01650">
    <property type="entry name" value="RT_nLTR_like"/>
    <property type="match status" value="1"/>
</dbReference>
<dbReference type="SUPFAM" id="SSF56672">
    <property type="entry name" value="DNA/RNA polymerases"/>
    <property type="match status" value="1"/>
</dbReference>
<name>A0AAN8GEY8_PATCE</name>
<keyword evidence="3" id="KW-1185">Reference proteome</keyword>
<dbReference type="Proteomes" id="UP001347796">
    <property type="component" value="Unassembled WGS sequence"/>
</dbReference>
<evidence type="ECO:0000259" key="1">
    <source>
        <dbReference type="PROSITE" id="PS50878"/>
    </source>
</evidence>
<evidence type="ECO:0000313" key="2">
    <source>
        <dbReference type="EMBL" id="KAK6165104.1"/>
    </source>
</evidence>
<accession>A0AAN8GEY8</accession>
<organism evidence="2 3">
    <name type="scientific">Patella caerulea</name>
    <name type="common">Rayed Mediterranean limpet</name>
    <dbReference type="NCBI Taxonomy" id="87958"/>
    <lineage>
        <taxon>Eukaryota</taxon>
        <taxon>Metazoa</taxon>
        <taxon>Spiralia</taxon>
        <taxon>Lophotrochozoa</taxon>
        <taxon>Mollusca</taxon>
        <taxon>Gastropoda</taxon>
        <taxon>Patellogastropoda</taxon>
        <taxon>Patelloidea</taxon>
        <taxon>Patellidae</taxon>
        <taxon>Patella</taxon>
    </lineage>
</organism>